<evidence type="ECO:0000256" key="3">
    <source>
        <dbReference type="ARBA" id="ARBA00022475"/>
    </source>
</evidence>
<keyword evidence="4" id="KW-0997">Cell inner membrane</keyword>
<accession>A0ABU3MCU8</accession>
<keyword evidence="3" id="KW-1003">Cell membrane</keyword>
<comment type="similarity">
    <text evidence="2">Belongs to the membrane fusion protein (MFP) (TC 8.A.1) family.</text>
</comment>
<evidence type="ECO:0000259" key="9">
    <source>
        <dbReference type="Pfam" id="PF25944"/>
    </source>
</evidence>
<evidence type="ECO:0000256" key="2">
    <source>
        <dbReference type="ARBA" id="ARBA00009477"/>
    </source>
</evidence>
<name>A0ABU3MCU8_9PROT</name>
<dbReference type="SUPFAM" id="SSF111369">
    <property type="entry name" value="HlyD-like secretion proteins"/>
    <property type="match status" value="1"/>
</dbReference>
<evidence type="ECO:0000259" key="8">
    <source>
        <dbReference type="Pfam" id="PF25917"/>
    </source>
</evidence>
<comment type="caution">
    <text evidence="10">The sequence shown here is derived from an EMBL/GenBank/DDBJ whole genome shotgun (WGS) entry which is preliminary data.</text>
</comment>
<reference evidence="10 11" key="1">
    <citation type="journal article" date="2019" name="Microb. Pathog.">
        <title>Comparison of VITEK 2, MALDI-TOF MS, 16S rRNA gene sequencing, and whole-genome sequencing for identification of Roseomonas mucosa.</title>
        <authorList>
            <person name="Rudolph W.W."/>
            <person name="Gunzer F."/>
            <person name="Trauth M."/>
            <person name="Bunk B."/>
            <person name="Bigge R."/>
            <person name="Schrottner P."/>
        </authorList>
    </citation>
    <scope>NUCLEOTIDE SEQUENCE [LARGE SCALE GENOMIC DNA]</scope>
    <source>
        <strain evidence="10 11">DSM 103800</strain>
    </source>
</reference>
<dbReference type="Gene3D" id="1.10.287.470">
    <property type="entry name" value="Helix hairpin bin"/>
    <property type="match status" value="1"/>
</dbReference>
<dbReference type="InterPro" id="IPR058624">
    <property type="entry name" value="MdtA-like_HH"/>
</dbReference>
<dbReference type="Gene3D" id="2.40.420.20">
    <property type="match status" value="1"/>
</dbReference>
<dbReference type="InterPro" id="IPR006143">
    <property type="entry name" value="RND_pump_MFP"/>
</dbReference>
<feature type="domain" description="Multidrug resistance protein MdtA-like barrel-sandwich hybrid" evidence="8">
    <location>
        <begin position="81"/>
        <end position="222"/>
    </location>
</feature>
<dbReference type="Pfam" id="PF25917">
    <property type="entry name" value="BSH_RND"/>
    <property type="match status" value="1"/>
</dbReference>
<gene>
    <name evidence="10" type="ORF">RQ831_06585</name>
</gene>
<evidence type="ECO:0000313" key="11">
    <source>
        <dbReference type="Proteomes" id="UP001258945"/>
    </source>
</evidence>
<dbReference type="PANTHER" id="PTHR30469">
    <property type="entry name" value="MULTIDRUG RESISTANCE PROTEIN MDTA"/>
    <property type="match status" value="1"/>
</dbReference>
<evidence type="ECO:0000256" key="4">
    <source>
        <dbReference type="ARBA" id="ARBA00022519"/>
    </source>
</evidence>
<evidence type="ECO:0000313" key="10">
    <source>
        <dbReference type="EMBL" id="MDT8330712.1"/>
    </source>
</evidence>
<dbReference type="Pfam" id="PF25876">
    <property type="entry name" value="HH_MFP_RND"/>
    <property type="match status" value="1"/>
</dbReference>
<comment type="subcellular location">
    <subcellularLocation>
        <location evidence="1">Cell membrane</location>
    </subcellularLocation>
</comment>
<evidence type="ECO:0000256" key="1">
    <source>
        <dbReference type="ARBA" id="ARBA00004236"/>
    </source>
</evidence>
<sequence length="423" mass="43747">MPFALRAPSLPGAPFPVPPGFLSRLLPGILLGSALFLPGAPAGAQERGGGAPAVSVAVAPATVGPVPVEVLTNGNAEAPSVISVRSRVDGQVEKVWVNEGDRVQAGQVLFTLDSRLIQAQLAQQQANLDRDRSTLTRAQEDARRYASLQSGAYASQQRLEQAQADATAAAAVVRADEALLAQTRLNLDFATIRAEAPGRLGALPVKAGNFVRASEGVVLATITQTDPILVTFAVPERWLSVVHAAQQAAAAGQSAAPRVLARAPEDQGPRAEGELIFVDSTVDSTTGTIRMKGRFANAPARFWPGQYLEVVLVPRTDPKALSVPAAAVQRGQQGSFLYAVKGEGDNAAARRVAVSVVRYASGRAVLADASLSDGEPVVTEGAQRLQEGSRVTVRNGAPGGAPAGAAKVGGAEPGRAQREAAAR</sequence>
<proteinExistence type="inferred from homology"/>
<dbReference type="Proteomes" id="UP001258945">
    <property type="component" value="Unassembled WGS sequence"/>
</dbReference>
<keyword evidence="5" id="KW-0472">Membrane</keyword>
<dbReference type="EMBL" id="JAVVDO010000007">
    <property type="protein sequence ID" value="MDT8330712.1"/>
    <property type="molecule type" value="Genomic_DNA"/>
</dbReference>
<keyword evidence="11" id="KW-1185">Reference proteome</keyword>
<feature type="compositionally biased region" description="Low complexity" evidence="6">
    <location>
        <begin position="403"/>
        <end position="414"/>
    </location>
</feature>
<dbReference type="InterPro" id="IPR058626">
    <property type="entry name" value="MdtA-like_b-barrel"/>
</dbReference>
<protein>
    <submittedName>
        <fullName evidence="10">Efflux RND transporter periplasmic adaptor subunit</fullName>
    </submittedName>
</protein>
<dbReference type="Pfam" id="PF25944">
    <property type="entry name" value="Beta-barrel_RND"/>
    <property type="match status" value="1"/>
</dbReference>
<dbReference type="Gene3D" id="2.40.50.100">
    <property type="match status" value="1"/>
</dbReference>
<feature type="domain" description="Multidrug resistance protein MdtA-like alpha-helical hairpin" evidence="7">
    <location>
        <begin position="120"/>
        <end position="189"/>
    </location>
</feature>
<feature type="region of interest" description="Disordered" evidence="6">
    <location>
        <begin position="381"/>
        <end position="423"/>
    </location>
</feature>
<dbReference type="InterPro" id="IPR058625">
    <property type="entry name" value="MdtA-like_BSH"/>
</dbReference>
<evidence type="ECO:0000256" key="5">
    <source>
        <dbReference type="ARBA" id="ARBA00023136"/>
    </source>
</evidence>
<dbReference type="NCBIfam" id="TIGR01730">
    <property type="entry name" value="RND_mfp"/>
    <property type="match status" value="1"/>
</dbReference>
<dbReference type="PANTHER" id="PTHR30469:SF36">
    <property type="entry name" value="BLL3903 PROTEIN"/>
    <property type="match status" value="1"/>
</dbReference>
<evidence type="ECO:0000256" key="6">
    <source>
        <dbReference type="SAM" id="MobiDB-lite"/>
    </source>
</evidence>
<evidence type="ECO:0000259" key="7">
    <source>
        <dbReference type="Pfam" id="PF25876"/>
    </source>
</evidence>
<organism evidence="10 11">
    <name type="scientific">Roseomonas gilardii</name>
    <dbReference type="NCBI Taxonomy" id="257708"/>
    <lineage>
        <taxon>Bacteria</taxon>
        <taxon>Pseudomonadati</taxon>
        <taxon>Pseudomonadota</taxon>
        <taxon>Alphaproteobacteria</taxon>
        <taxon>Acetobacterales</taxon>
        <taxon>Roseomonadaceae</taxon>
        <taxon>Roseomonas</taxon>
    </lineage>
</organism>
<feature type="domain" description="Multidrug resistance protein MdtA-like beta-barrel" evidence="9">
    <location>
        <begin position="227"/>
        <end position="311"/>
    </location>
</feature>
<dbReference type="RefSeq" id="WP_237183103.1">
    <property type="nucleotide sequence ID" value="NZ_CP015583.1"/>
</dbReference>
<dbReference type="Gene3D" id="2.40.30.170">
    <property type="match status" value="1"/>
</dbReference>